<protein>
    <submittedName>
        <fullName evidence="2">Helix-turn-helix domain-containing protein</fullName>
    </submittedName>
</protein>
<feature type="domain" description="HTH cro/C1-type" evidence="1">
    <location>
        <begin position="6"/>
        <end position="60"/>
    </location>
</feature>
<dbReference type="InterPro" id="IPR010982">
    <property type="entry name" value="Lambda_DNA-bd_dom_sf"/>
</dbReference>
<name>A0ABW3K1G3_9BACT</name>
<evidence type="ECO:0000313" key="2">
    <source>
        <dbReference type="EMBL" id="MFD1000039.1"/>
    </source>
</evidence>
<dbReference type="Gene3D" id="1.10.260.40">
    <property type="entry name" value="lambda repressor-like DNA-binding domains"/>
    <property type="match status" value="1"/>
</dbReference>
<dbReference type="Proteomes" id="UP001597112">
    <property type="component" value="Unassembled WGS sequence"/>
</dbReference>
<dbReference type="EMBL" id="JBHTKA010000003">
    <property type="protein sequence ID" value="MFD1000039.1"/>
    <property type="molecule type" value="Genomic_DNA"/>
</dbReference>
<dbReference type="RefSeq" id="WP_377579297.1">
    <property type="nucleotide sequence ID" value="NZ_JBHTKA010000003.1"/>
</dbReference>
<dbReference type="Pfam" id="PF01381">
    <property type="entry name" value="HTH_3"/>
    <property type="match status" value="1"/>
</dbReference>
<evidence type="ECO:0000259" key="1">
    <source>
        <dbReference type="PROSITE" id="PS50943"/>
    </source>
</evidence>
<comment type="caution">
    <text evidence="2">The sequence shown here is derived from an EMBL/GenBank/DDBJ whole genome shotgun (WGS) entry which is preliminary data.</text>
</comment>
<sequence>MSRTKLSALRIANNWEIEDVANSLEISADEYAKIESGKARLSMDIARKLSELYRIDPEYFFTHEAVAIHRNEGQGSNSNSGYINTYNNNGNLTELFEKLVHELKKR</sequence>
<organism evidence="2 3">
    <name type="scientific">Ohtaekwangia kribbensis</name>
    <dbReference type="NCBI Taxonomy" id="688913"/>
    <lineage>
        <taxon>Bacteria</taxon>
        <taxon>Pseudomonadati</taxon>
        <taxon>Bacteroidota</taxon>
        <taxon>Cytophagia</taxon>
        <taxon>Cytophagales</taxon>
        <taxon>Fulvivirgaceae</taxon>
        <taxon>Ohtaekwangia</taxon>
    </lineage>
</organism>
<dbReference type="CDD" id="cd00093">
    <property type="entry name" value="HTH_XRE"/>
    <property type="match status" value="1"/>
</dbReference>
<evidence type="ECO:0000313" key="3">
    <source>
        <dbReference type="Proteomes" id="UP001597112"/>
    </source>
</evidence>
<dbReference type="PROSITE" id="PS50943">
    <property type="entry name" value="HTH_CROC1"/>
    <property type="match status" value="1"/>
</dbReference>
<dbReference type="SUPFAM" id="SSF47413">
    <property type="entry name" value="lambda repressor-like DNA-binding domains"/>
    <property type="match status" value="1"/>
</dbReference>
<dbReference type="SMART" id="SM00530">
    <property type="entry name" value="HTH_XRE"/>
    <property type="match status" value="1"/>
</dbReference>
<reference evidence="3" key="1">
    <citation type="journal article" date="2019" name="Int. J. Syst. Evol. Microbiol.">
        <title>The Global Catalogue of Microorganisms (GCM) 10K type strain sequencing project: providing services to taxonomists for standard genome sequencing and annotation.</title>
        <authorList>
            <consortium name="The Broad Institute Genomics Platform"/>
            <consortium name="The Broad Institute Genome Sequencing Center for Infectious Disease"/>
            <person name="Wu L."/>
            <person name="Ma J."/>
        </authorList>
    </citation>
    <scope>NUCLEOTIDE SEQUENCE [LARGE SCALE GENOMIC DNA]</scope>
    <source>
        <strain evidence="3">CCUG 58938</strain>
    </source>
</reference>
<accession>A0ABW3K1G3</accession>
<gene>
    <name evidence="2" type="ORF">ACFQ21_12020</name>
</gene>
<dbReference type="InterPro" id="IPR001387">
    <property type="entry name" value="Cro/C1-type_HTH"/>
</dbReference>
<keyword evidence="3" id="KW-1185">Reference proteome</keyword>
<proteinExistence type="predicted"/>